<name>A0ABY5GGT1_9GAMM</name>
<keyword evidence="3" id="KW-1185">Reference proteome</keyword>
<reference evidence="2" key="1">
    <citation type="submission" date="2022-07" db="EMBL/GenBank/DDBJ databases">
        <title>Genome sequencing of Photobacterium atrarenae GJH2-4.</title>
        <authorList>
            <person name="Park S.-J."/>
        </authorList>
    </citation>
    <scope>NUCLEOTIDE SEQUENCE</scope>
    <source>
        <strain evidence="2">GJH2-4</strain>
    </source>
</reference>
<dbReference type="RefSeq" id="WP_255389759.1">
    <property type="nucleotide sequence ID" value="NZ_CP101508.1"/>
</dbReference>
<protein>
    <recommendedName>
        <fullName evidence="4">TMhelix containing protein</fullName>
    </recommendedName>
</protein>
<feature type="transmembrane region" description="Helical" evidence="1">
    <location>
        <begin position="28"/>
        <end position="46"/>
    </location>
</feature>
<feature type="transmembrane region" description="Helical" evidence="1">
    <location>
        <begin position="7"/>
        <end position="22"/>
    </location>
</feature>
<accession>A0ABY5GGT1</accession>
<keyword evidence="1" id="KW-0472">Membrane</keyword>
<keyword evidence="1" id="KW-0812">Transmembrane</keyword>
<evidence type="ECO:0000313" key="3">
    <source>
        <dbReference type="Proteomes" id="UP001057998"/>
    </source>
</evidence>
<dbReference type="EMBL" id="CP101508">
    <property type="protein sequence ID" value="UTV28444.1"/>
    <property type="molecule type" value="Genomic_DNA"/>
</dbReference>
<proteinExistence type="predicted"/>
<gene>
    <name evidence="2" type="ORF">NNL38_04140</name>
</gene>
<evidence type="ECO:0000256" key="1">
    <source>
        <dbReference type="SAM" id="Phobius"/>
    </source>
</evidence>
<evidence type="ECO:0008006" key="4">
    <source>
        <dbReference type="Google" id="ProtNLM"/>
    </source>
</evidence>
<dbReference type="Proteomes" id="UP001057998">
    <property type="component" value="Chromosome 1"/>
</dbReference>
<keyword evidence="1" id="KW-1133">Transmembrane helix</keyword>
<evidence type="ECO:0000313" key="2">
    <source>
        <dbReference type="EMBL" id="UTV28444.1"/>
    </source>
</evidence>
<sequence>MNDKTIIVLYLALLVSISSLWFDRFLPYIIWIMSMTLYVSCVWVDISRAEKVELSGDTENEQFSPLLRGD</sequence>
<organism evidence="2 3">
    <name type="scientific">Photobacterium atrarenae</name>
    <dbReference type="NCBI Taxonomy" id="865757"/>
    <lineage>
        <taxon>Bacteria</taxon>
        <taxon>Pseudomonadati</taxon>
        <taxon>Pseudomonadota</taxon>
        <taxon>Gammaproteobacteria</taxon>
        <taxon>Vibrionales</taxon>
        <taxon>Vibrionaceae</taxon>
        <taxon>Photobacterium</taxon>
    </lineage>
</organism>